<dbReference type="GO" id="GO:0005737">
    <property type="term" value="C:cytoplasm"/>
    <property type="evidence" value="ECO:0007669"/>
    <property type="project" value="TreeGrafter"/>
</dbReference>
<reference evidence="12" key="1">
    <citation type="submission" date="2022-11" db="UniProtKB">
        <authorList>
            <consortium name="WormBaseParasite"/>
        </authorList>
    </citation>
    <scope>IDENTIFICATION</scope>
</reference>
<dbReference type="GO" id="GO:0008380">
    <property type="term" value="P:RNA splicing"/>
    <property type="evidence" value="ECO:0007669"/>
    <property type="project" value="UniProtKB-KW"/>
</dbReference>
<feature type="compositionally biased region" description="Basic and acidic residues" evidence="9">
    <location>
        <begin position="197"/>
        <end position="206"/>
    </location>
</feature>
<evidence type="ECO:0000256" key="5">
    <source>
        <dbReference type="ARBA" id="ARBA00022884"/>
    </source>
</evidence>
<sequence length="246" mass="28031">MSSREPRRDVRVYVGNLPPDVRTRDVEDIFVKYGRIAYIDLKAGGQRKSPFAFLEYEDPRDAEDAVKYRDGYDIDGYRLRVEFTRGVGPRGPGGRPLHGDDDRGGRGDFRRRSPKAAPPRRTGYRVLVTGLPPSGSWQDLKDHMREAGDVCYSDVFKDGTGVVEYVRYDDMKYALRKLDDTKFKSHEGEVSYVRVKEADEKDDLRGGRNGASGRRHSRSRSPYPPRGSPQYSPRGGSRSRSRSRSY</sequence>
<evidence type="ECO:0000256" key="8">
    <source>
        <dbReference type="PROSITE-ProRule" id="PRU00176"/>
    </source>
</evidence>
<dbReference type="AlphaFoldDB" id="A0A914C6Q7"/>
<dbReference type="GO" id="GO:0005634">
    <property type="term" value="C:nucleus"/>
    <property type="evidence" value="ECO:0007669"/>
    <property type="project" value="UniProtKB-SubCell"/>
</dbReference>
<keyword evidence="5 8" id="KW-0694">RNA-binding</keyword>
<dbReference type="FunFam" id="3.30.70.330:FF:000053">
    <property type="entry name" value="Serine/arginine-rich splicing factor 1"/>
    <property type="match status" value="1"/>
</dbReference>
<evidence type="ECO:0000256" key="2">
    <source>
        <dbReference type="ARBA" id="ARBA00010269"/>
    </source>
</evidence>
<keyword evidence="7" id="KW-0539">Nucleus</keyword>
<protein>
    <submittedName>
        <fullName evidence="12">RRM domain-containing protein</fullName>
    </submittedName>
</protein>
<evidence type="ECO:0000256" key="1">
    <source>
        <dbReference type="ARBA" id="ARBA00004123"/>
    </source>
</evidence>
<dbReference type="WBParaSite" id="ACRNAN_Path_338.g1306.t1">
    <property type="protein sequence ID" value="ACRNAN_Path_338.g1306.t1"/>
    <property type="gene ID" value="ACRNAN_Path_338.g1306"/>
</dbReference>
<dbReference type="Pfam" id="PF00076">
    <property type="entry name" value="RRM_1"/>
    <property type="match status" value="2"/>
</dbReference>
<organism evidence="11 12">
    <name type="scientific">Acrobeloides nanus</name>
    <dbReference type="NCBI Taxonomy" id="290746"/>
    <lineage>
        <taxon>Eukaryota</taxon>
        <taxon>Metazoa</taxon>
        <taxon>Ecdysozoa</taxon>
        <taxon>Nematoda</taxon>
        <taxon>Chromadorea</taxon>
        <taxon>Rhabditida</taxon>
        <taxon>Tylenchina</taxon>
        <taxon>Cephalobomorpha</taxon>
        <taxon>Cephaloboidea</taxon>
        <taxon>Cephalobidae</taxon>
        <taxon>Acrobeloides</taxon>
    </lineage>
</organism>
<dbReference type="InterPro" id="IPR035979">
    <property type="entry name" value="RBD_domain_sf"/>
</dbReference>
<evidence type="ECO:0000256" key="6">
    <source>
        <dbReference type="ARBA" id="ARBA00023187"/>
    </source>
</evidence>
<evidence type="ECO:0000256" key="4">
    <source>
        <dbReference type="ARBA" id="ARBA00022737"/>
    </source>
</evidence>
<dbReference type="PANTHER" id="PTHR23003:SF62">
    <property type="entry name" value="SERINE_ARGININE (SR)-TYPE SHUTTLING MRNA BINDING PROTEIN NPL3"/>
    <property type="match status" value="1"/>
</dbReference>
<dbReference type="InterPro" id="IPR012677">
    <property type="entry name" value="Nucleotide-bd_a/b_plait_sf"/>
</dbReference>
<proteinExistence type="inferred from homology"/>
<keyword evidence="11" id="KW-1185">Reference proteome</keyword>
<dbReference type="GO" id="GO:0003729">
    <property type="term" value="F:mRNA binding"/>
    <property type="evidence" value="ECO:0007669"/>
    <property type="project" value="TreeGrafter"/>
</dbReference>
<dbReference type="PROSITE" id="PS50102">
    <property type="entry name" value="RRM"/>
    <property type="match status" value="2"/>
</dbReference>
<dbReference type="Proteomes" id="UP000887540">
    <property type="component" value="Unplaced"/>
</dbReference>
<evidence type="ECO:0000259" key="10">
    <source>
        <dbReference type="PROSITE" id="PS50102"/>
    </source>
</evidence>
<feature type="region of interest" description="Disordered" evidence="9">
    <location>
        <begin position="85"/>
        <end position="122"/>
    </location>
</feature>
<dbReference type="PANTHER" id="PTHR23003">
    <property type="entry name" value="RNA RECOGNITION MOTIF RRM DOMAIN CONTAINING PROTEIN"/>
    <property type="match status" value="1"/>
</dbReference>
<feature type="domain" description="RRM" evidence="10">
    <location>
        <begin position="10"/>
        <end position="86"/>
    </location>
</feature>
<evidence type="ECO:0000256" key="3">
    <source>
        <dbReference type="ARBA" id="ARBA00022664"/>
    </source>
</evidence>
<comment type="subcellular location">
    <subcellularLocation>
        <location evidence="1">Nucleus</location>
    </subcellularLocation>
</comment>
<evidence type="ECO:0000256" key="9">
    <source>
        <dbReference type="SAM" id="MobiDB-lite"/>
    </source>
</evidence>
<feature type="region of interest" description="Disordered" evidence="9">
    <location>
        <begin position="197"/>
        <end position="246"/>
    </location>
</feature>
<dbReference type="CDD" id="cd12601">
    <property type="entry name" value="RRM2_SRSF1_like"/>
    <property type="match status" value="1"/>
</dbReference>
<name>A0A914C6Q7_9BILA</name>
<evidence type="ECO:0000313" key="12">
    <source>
        <dbReference type="WBParaSite" id="ACRNAN_Path_338.g1306.t1"/>
    </source>
</evidence>
<comment type="similarity">
    <text evidence="2">Belongs to the splicing factor SR family.</text>
</comment>
<dbReference type="InterPro" id="IPR000504">
    <property type="entry name" value="RRM_dom"/>
</dbReference>
<evidence type="ECO:0000313" key="11">
    <source>
        <dbReference type="Proteomes" id="UP000887540"/>
    </source>
</evidence>
<dbReference type="SUPFAM" id="SSF54928">
    <property type="entry name" value="RNA-binding domain, RBD"/>
    <property type="match status" value="1"/>
</dbReference>
<keyword evidence="4" id="KW-0677">Repeat</keyword>
<keyword evidence="6" id="KW-0508">mRNA splicing</keyword>
<dbReference type="InterPro" id="IPR050374">
    <property type="entry name" value="RRT5_SRSF_SR"/>
</dbReference>
<dbReference type="GO" id="GO:0006397">
    <property type="term" value="P:mRNA processing"/>
    <property type="evidence" value="ECO:0007669"/>
    <property type="project" value="UniProtKB-KW"/>
</dbReference>
<feature type="compositionally biased region" description="Basic and acidic residues" evidence="9">
    <location>
        <begin position="97"/>
        <end position="111"/>
    </location>
</feature>
<dbReference type="CDD" id="cd12338">
    <property type="entry name" value="RRM1_SRSF1_like"/>
    <property type="match status" value="1"/>
</dbReference>
<feature type="domain" description="RRM" evidence="10">
    <location>
        <begin position="124"/>
        <end position="200"/>
    </location>
</feature>
<keyword evidence="3" id="KW-0507">mRNA processing</keyword>
<accession>A0A914C6Q7</accession>
<dbReference type="Gene3D" id="3.30.70.330">
    <property type="match status" value="2"/>
</dbReference>
<dbReference type="SMART" id="SM00360">
    <property type="entry name" value="RRM"/>
    <property type="match status" value="2"/>
</dbReference>
<evidence type="ECO:0000256" key="7">
    <source>
        <dbReference type="ARBA" id="ARBA00023242"/>
    </source>
</evidence>
<feature type="compositionally biased region" description="Basic residues" evidence="9">
    <location>
        <begin position="237"/>
        <end position="246"/>
    </location>
</feature>